<dbReference type="AlphaFoldDB" id="A0A512M3Q7"/>
<evidence type="ECO:0000313" key="3">
    <source>
        <dbReference type="Proteomes" id="UP000321577"/>
    </source>
</evidence>
<dbReference type="SUPFAM" id="SSF53474">
    <property type="entry name" value="alpha/beta-Hydrolases"/>
    <property type="match status" value="1"/>
</dbReference>
<protein>
    <recommendedName>
        <fullName evidence="1">AB hydrolase-1 domain-containing protein</fullName>
    </recommendedName>
</protein>
<organism evidence="2 3">
    <name type="scientific">Brevifollis gellanilyticus</name>
    <dbReference type="NCBI Taxonomy" id="748831"/>
    <lineage>
        <taxon>Bacteria</taxon>
        <taxon>Pseudomonadati</taxon>
        <taxon>Verrucomicrobiota</taxon>
        <taxon>Verrucomicrobiia</taxon>
        <taxon>Verrucomicrobiales</taxon>
        <taxon>Verrucomicrobiaceae</taxon>
    </lineage>
</organism>
<gene>
    <name evidence="2" type="ORF">BGE01nite_06650</name>
</gene>
<comment type="caution">
    <text evidence="2">The sequence shown here is derived from an EMBL/GenBank/DDBJ whole genome shotgun (WGS) entry which is preliminary data.</text>
</comment>
<dbReference type="RefSeq" id="WP_146848836.1">
    <property type="nucleotide sequence ID" value="NZ_BKAG01000003.1"/>
</dbReference>
<dbReference type="EMBL" id="BKAG01000003">
    <property type="protein sequence ID" value="GEP41374.1"/>
    <property type="molecule type" value="Genomic_DNA"/>
</dbReference>
<dbReference type="PANTHER" id="PTHR33428:SF14">
    <property type="entry name" value="CARBOXYLESTERASE TYPE B DOMAIN-CONTAINING PROTEIN"/>
    <property type="match status" value="1"/>
</dbReference>
<feature type="domain" description="AB hydrolase-1" evidence="1">
    <location>
        <begin position="66"/>
        <end position="218"/>
    </location>
</feature>
<keyword evidence="3" id="KW-1185">Reference proteome</keyword>
<dbReference type="Pfam" id="PF12697">
    <property type="entry name" value="Abhydrolase_6"/>
    <property type="match status" value="1"/>
</dbReference>
<proteinExistence type="predicted"/>
<dbReference type="InterPro" id="IPR000073">
    <property type="entry name" value="AB_hydrolase_1"/>
</dbReference>
<sequence length="273" mass="29051">MFRRKIVRIILALLLLLAVLYAFGRSTPAPVLAPGVTKEHLRLTLAGQTVSVTLYRPAKDDNAPLVVVAHGFSRAKRYMSGWGAELAGQGFLAVVPTQPSLVNHEVNSSVLAALVEKYREKRRVALVGFSMGGHTTLLAATKTPVDAWLGLDPVDMDGTAKDVAAKIKIPSAILCAEPEMWNMRGNAAGLIAALPGPKFTMKVTGSTHLDAEWPPDFIGQIACGFVTPQYQSAFRRYALAFLKATLQGDAEAKAVLQSAAQDAGLAAVTAVGF</sequence>
<accession>A0A512M3Q7</accession>
<dbReference type="InterPro" id="IPR029058">
    <property type="entry name" value="AB_hydrolase_fold"/>
</dbReference>
<evidence type="ECO:0000259" key="1">
    <source>
        <dbReference type="Pfam" id="PF12697"/>
    </source>
</evidence>
<dbReference type="Gene3D" id="3.40.50.1820">
    <property type="entry name" value="alpha/beta hydrolase"/>
    <property type="match status" value="1"/>
</dbReference>
<dbReference type="Proteomes" id="UP000321577">
    <property type="component" value="Unassembled WGS sequence"/>
</dbReference>
<dbReference type="PANTHER" id="PTHR33428">
    <property type="entry name" value="CHLOROPHYLLASE-2, CHLOROPLASTIC"/>
    <property type="match status" value="1"/>
</dbReference>
<reference evidence="2 3" key="1">
    <citation type="submission" date="2019-07" db="EMBL/GenBank/DDBJ databases">
        <title>Whole genome shotgun sequence of Brevifollis gellanilyticus NBRC 108608.</title>
        <authorList>
            <person name="Hosoyama A."/>
            <person name="Uohara A."/>
            <person name="Ohji S."/>
            <person name="Ichikawa N."/>
        </authorList>
    </citation>
    <scope>NUCLEOTIDE SEQUENCE [LARGE SCALE GENOMIC DNA]</scope>
    <source>
        <strain evidence="2 3">NBRC 108608</strain>
    </source>
</reference>
<evidence type="ECO:0000313" key="2">
    <source>
        <dbReference type="EMBL" id="GEP41374.1"/>
    </source>
</evidence>
<name>A0A512M3Q7_9BACT</name>
<dbReference type="OrthoDB" id="1466228at2"/>